<proteinExistence type="predicted"/>
<protein>
    <submittedName>
        <fullName evidence="1">Uncharacterized protein</fullName>
    </submittedName>
</protein>
<gene>
    <name evidence="1" type="ordered locus">PYCH_14550</name>
</gene>
<name>F8AGC9_PYRYC</name>
<reference evidence="1 2" key="1">
    <citation type="journal article" date="2011" name="J. Bacteriol.">
        <title>Complete genome sequence of the obligate piezophilic hyperthermophilic archaeon Pyrococcus yayanosii CH1.</title>
        <authorList>
            <person name="Jun X."/>
            <person name="Lupeng L."/>
            <person name="Minjuan X."/>
            <person name="Oger P."/>
            <person name="Fengping W."/>
            <person name="Jebbar M."/>
            <person name="Xiang X."/>
        </authorList>
    </citation>
    <scope>NUCLEOTIDE SEQUENCE [LARGE SCALE GENOMIC DNA]</scope>
    <source>
        <strain evidence="2">CH1 / JCM 16557</strain>
    </source>
</reference>
<dbReference type="AlphaFoldDB" id="F8AGC9"/>
<sequence length="45" mass="5156">MRQGRSSVSSPFHTIPFYGNNLSFHRPNFDAKAFHTIPFYGNTPI</sequence>
<dbReference type="EMBL" id="CP002779">
    <property type="protein sequence ID" value="AEH25125.1"/>
    <property type="molecule type" value="Genomic_DNA"/>
</dbReference>
<evidence type="ECO:0000313" key="2">
    <source>
        <dbReference type="Proteomes" id="UP000008386"/>
    </source>
</evidence>
<dbReference type="HOGENOM" id="CLU_3194656_0_0_2"/>
<accession>F8AGC9</accession>
<dbReference type="Proteomes" id="UP000008386">
    <property type="component" value="Chromosome"/>
</dbReference>
<dbReference type="KEGG" id="pya:PYCH_14550"/>
<organism evidence="1 2">
    <name type="scientific">Pyrococcus yayanosii (strain CH1 / JCM 16557)</name>
    <dbReference type="NCBI Taxonomy" id="529709"/>
    <lineage>
        <taxon>Archaea</taxon>
        <taxon>Methanobacteriati</taxon>
        <taxon>Methanobacteriota</taxon>
        <taxon>Thermococci</taxon>
        <taxon>Thermococcales</taxon>
        <taxon>Thermococcaceae</taxon>
        <taxon>Pyrococcus</taxon>
    </lineage>
</organism>
<keyword evidence="2" id="KW-1185">Reference proteome</keyword>
<evidence type="ECO:0000313" key="1">
    <source>
        <dbReference type="EMBL" id="AEH25125.1"/>
    </source>
</evidence>
<dbReference type="STRING" id="529709.PYCH_14550"/>